<feature type="binding site" evidence="2">
    <location>
        <position position="30"/>
    </location>
    <ligand>
        <name>substrate</name>
    </ligand>
</feature>
<feature type="binding site" evidence="2">
    <location>
        <begin position="199"/>
        <end position="201"/>
    </location>
    <ligand>
        <name>substrate</name>
    </ligand>
</feature>
<dbReference type="HOGENOM" id="CLU_038505_1_1_5"/>
<dbReference type="NCBIfam" id="NF011405">
    <property type="entry name" value="PRK14830.1"/>
    <property type="match status" value="1"/>
</dbReference>
<name>A7HY15_PARL1</name>
<organism evidence="3 4">
    <name type="scientific">Parvibaculum lavamentivorans (strain DS-1 / DSM 13023 / NCIMB 13966)</name>
    <dbReference type="NCBI Taxonomy" id="402881"/>
    <lineage>
        <taxon>Bacteria</taxon>
        <taxon>Pseudomonadati</taxon>
        <taxon>Pseudomonadota</taxon>
        <taxon>Alphaproteobacteria</taxon>
        <taxon>Hyphomicrobiales</taxon>
        <taxon>Parvibaculaceae</taxon>
        <taxon>Parvibaculum</taxon>
    </lineage>
</organism>
<feature type="binding site" evidence="2">
    <location>
        <position position="25"/>
    </location>
    <ligand>
        <name>Mg(2+)</name>
        <dbReference type="ChEBI" id="CHEBI:18420"/>
    </ligand>
</feature>
<keyword evidence="4" id="KW-1185">Reference proteome</keyword>
<evidence type="ECO:0000313" key="3">
    <source>
        <dbReference type="EMBL" id="ABS64798.1"/>
    </source>
</evidence>
<feature type="binding site" evidence="2">
    <location>
        <position position="76"/>
    </location>
    <ligand>
        <name>substrate</name>
    </ligand>
</feature>
<dbReference type="Pfam" id="PF01255">
    <property type="entry name" value="Prenyltransf"/>
    <property type="match status" value="1"/>
</dbReference>
<keyword evidence="2" id="KW-0460">Magnesium</keyword>
<feature type="active site" evidence="2">
    <location>
        <position position="25"/>
    </location>
</feature>
<dbReference type="Gene3D" id="3.40.1180.10">
    <property type="entry name" value="Decaprenyl diphosphate synthase-like"/>
    <property type="match status" value="1"/>
</dbReference>
<keyword evidence="2" id="KW-0479">Metal-binding</keyword>
<protein>
    <recommendedName>
        <fullName evidence="2">Isoprenyl transferase</fullName>
        <ecNumber evidence="2">2.5.1.-</ecNumber>
    </recommendedName>
</protein>
<accession>A7HY15</accession>
<dbReference type="Proteomes" id="UP000006377">
    <property type="component" value="Chromosome"/>
</dbReference>
<dbReference type="eggNOG" id="COG0020">
    <property type="taxonomic scope" value="Bacteria"/>
</dbReference>
<feature type="binding site" evidence="2">
    <location>
        <position position="38"/>
    </location>
    <ligand>
        <name>substrate</name>
    </ligand>
</feature>
<evidence type="ECO:0000256" key="1">
    <source>
        <dbReference type="ARBA" id="ARBA00022679"/>
    </source>
</evidence>
<keyword evidence="1 2" id="KW-0808">Transferase</keyword>
<dbReference type="PANTHER" id="PTHR10291">
    <property type="entry name" value="DEHYDRODOLICHYL DIPHOSPHATE SYNTHASE FAMILY MEMBER"/>
    <property type="match status" value="1"/>
</dbReference>
<dbReference type="InterPro" id="IPR036424">
    <property type="entry name" value="UPP_synth-like_sf"/>
</dbReference>
<comment type="cofactor">
    <cofactor evidence="2">
        <name>Mg(2+)</name>
        <dbReference type="ChEBI" id="CHEBI:18420"/>
    </cofactor>
    <text evidence="2">Binds 2 magnesium ions per subunit.</text>
</comment>
<dbReference type="GO" id="GO:0005829">
    <property type="term" value="C:cytosol"/>
    <property type="evidence" value="ECO:0007669"/>
    <property type="project" value="TreeGrafter"/>
</dbReference>
<dbReference type="CDD" id="cd00475">
    <property type="entry name" value="Cis_IPPS"/>
    <property type="match status" value="1"/>
</dbReference>
<sequence length="254" mass="28347">MLTSSHKMSDIAPGKPPRHVAIIMDGNGRWAAKRHLPRAAGHRQGVETVRVIVRAAGELGIEYLTLYGFSSENWKRPVEEVNDLMGLLRLFIRRDLAELHQNGVRVRIIGERDHLDADIVALIDEAEALTRSNDRLQLVIAFNYGGQNEIASAARRMAYEVKAGRLDPEAISPETISGFLDTAGVPDPDLIIRTSGEKRLSNFLIWQSAYSELVFSDIFWPDFTPDCLRDAVAEYQRRSRRFGAVGEPEPGGKA</sequence>
<dbReference type="InterPro" id="IPR018520">
    <property type="entry name" value="UPP_synth-like_CS"/>
</dbReference>
<dbReference type="KEGG" id="pla:Plav_3192"/>
<feature type="binding site" evidence="2">
    <location>
        <position position="42"/>
    </location>
    <ligand>
        <name>substrate</name>
    </ligand>
</feature>
<dbReference type="PROSITE" id="PS01066">
    <property type="entry name" value="UPP_SYNTHASE"/>
    <property type="match status" value="1"/>
</dbReference>
<comment type="function">
    <text evidence="2">Catalyzes the condensation of isopentenyl diphosphate (IPP) with allylic pyrophosphates generating different type of terpenoids.</text>
</comment>
<dbReference type="InterPro" id="IPR001441">
    <property type="entry name" value="UPP_synth-like"/>
</dbReference>
<dbReference type="FunFam" id="3.40.1180.10:FF:000001">
    <property type="entry name" value="(2E,6E)-farnesyl-diphosphate-specific ditrans,polycis-undecaprenyl-diphosphate synthase"/>
    <property type="match status" value="1"/>
</dbReference>
<feature type="binding site" evidence="2">
    <location>
        <position position="74"/>
    </location>
    <ligand>
        <name>substrate</name>
    </ligand>
</feature>
<feature type="active site" description="Proton acceptor" evidence="2">
    <location>
        <position position="73"/>
    </location>
</feature>
<reference evidence="3 4" key="1">
    <citation type="journal article" date="2011" name="Stand. Genomic Sci.">
        <title>Complete genome sequence of Parvibaculum lavamentivorans type strain (DS-1(T)).</title>
        <authorList>
            <person name="Schleheck D."/>
            <person name="Weiss M."/>
            <person name="Pitluck S."/>
            <person name="Bruce D."/>
            <person name="Land M.L."/>
            <person name="Han S."/>
            <person name="Saunders E."/>
            <person name="Tapia R."/>
            <person name="Detter C."/>
            <person name="Brettin T."/>
            <person name="Han J."/>
            <person name="Woyke T."/>
            <person name="Goodwin L."/>
            <person name="Pennacchio L."/>
            <person name="Nolan M."/>
            <person name="Cook A.M."/>
            <person name="Kjelleberg S."/>
            <person name="Thomas T."/>
        </authorList>
    </citation>
    <scope>NUCLEOTIDE SEQUENCE [LARGE SCALE GENOMIC DNA]</scope>
    <source>
        <strain evidence="4">DS-1 / DSM 13023 / NCIMB 13966</strain>
    </source>
</reference>
<dbReference type="HAMAP" id="MF_01139">
    <property type="entry name" value="ISPT"/>
    <property type="match status" value="1"/>
</dbReference>
<dbReference type="RefSeq" id="WP_012112124.1">
    <property type="nucleotide sequence ID" value="NC_009719.1"/>
</dbReference>
<comment type="subunit">
    <text evidence="2">Homodimer.</text>
</comment>
<dbReference type="GO" id="GO:0016094">
    <property type="term" value="P:polyprenol biosynthetic process"/>
    <property type="evidence" value="ECO:0007669"/>
    <property type="project" value="TreeGrafter"/>
</dbReference>
<dbReference type="PANTHER" id="PTHR10291:SF0">
    <property type="entry name" value="DEHYDRODOLICHYL DIPHOSPHATE SYNTHASE 2"/>
    <property type="match status" value="1"/>
</dbReference>
<dbReference type="OrthoDB" id="4191603at2"/>
<dbReference type="SUPFAM" id="SSF64005">
    <property type="entry name" value="Undecaprenyl diphosphate synthase"/>
    <property type="match status" value="1"/>
</dbReference>
<dbReference type="NCBIfam" id="NF011408">
    <property type="entry name" value="PRK14834.1"/>
    <property type="match status" value="1"/>
</dbReference>
<dbReference type="EC" id="2.5.1.-" evidence="2"/>
<feature type="binding site" evidence="2">
    <location>
        <position position="193"/>
    </location>
    <ligand>
        <name>substrate</name>
    </ligand>
</feature>
<evidence type="ECO:0000256" key="2">
    <source>
        <dbReference type="HAMAP-Rule" id="MF_01139"/>
    </source>
</evidence>
<gene>
    <name evidence="3" type="ordered locus">Plav_3192</name>
</gene>
<dbReference type="NCBIfam" id="TIGR00055">
    <property type="entry name" value="uppS"/>
    <property type="match status" value="1"/>
</dbReference>
<feature type="binding site" evidence="2">
    <location>
        <begin position="70"/>
        <end position="72"/>
    </location>
    <ligand>
        <name>substrate</name>
    </ligand>
</feature>
<dbReference type="GO" id="GO:0000287">
    <property type="term" value="F:magnesium ion binding"/>
    <property type="evidence" value="ECO:0007669"/>
    <property type="project" value="UniProtKB-UniRule"/>
</dbReference>
<dbReference type="AlphaFoldDB" id="A7HY15"/>
<proteinExistence type="inferred from homology"/>
<dbReference type="STRING" id="402881.Plav_3192"/>
<feature type="binding site" evidence="2">
    <location>
        <position position="212"/>
    </location>
    <ligand>
        <name>Mg(2+)</name>
        <dbReference type="ChEBI" id="CHEBI:18420"/>
    </ligand>
</feature>
<comment type="similarity">
    <text evidence="2">Belongs to the UPP synthase family.</text>
</comment>
<evidence type="ECO:0000313" key="4">
    <source>
        <dbReference type="Proteomes" id="UP000006377"/>
    </source>
</evidence>
<dbReference type="GO" id="GO:0008834">
    <property type="term" value="F:ditrans,polycis-undecaprenyl-diphosphate synthase [(2E,6E)-farnesyl-diphosphate specific] activity"/>
    <property type="evidence" value="ECO:0007669"/>
    <property type="project" value="TreeGrafter"/>
</dbReference>
<feature type="binding site" evidence="2">
    <location>
        <begin position="26"/>
        <end position="29"/>
    </location>
    <ligand>
        <name>substrate</name>
    </ligand>
</feature>
<dbReference type="EMBL" id="CP000774">
    <property type="protein sequence ID" value="ABS64798.1"/>
    <property type="molecule type" value="Genomic_DNA"/>
</dbReference>